<comment type="caution">
    <text evidence="2">The sequence shown here is derived from an EMBL/GenBank/DDBJ whole genome shotgun (WGS) entry which is preliminary data.</text>
</comment>
<dbReference type="InterPro" id="IPR034136">
    <property type="entry name" value="TOPRIM_Topo6A/Spo11"/>
</dbReference>
<keyword evidence="3" id="KW-1185">Reference proteome</keyword>
<organism evidence="2 3">
    <name type="scientific">Desulfosporosinus nitroreducens</name>
    <dbReference type="NCBI Taxonomy" id="2018668"/>
    <lineage>
        <taxon>Bacteria</taxon>
        <taxon>Bacillati</taxon>
        <taxon>Bacillota</taxon>
        <taxon>Clostridia</taxon>
        <taxon>Eubacteriales</taxon>
        <taxon>Desulfitobacteriaceae</taxon>
        <taxon>Desulfosporosinus</taxon>
    </lineage>
</organism>
<feature type="domain" description="Topoisomerase 6 subunit A/Spo11 TOPRIM" evidence="1">
    <location>
        <begin position="2"/>
        <end position="127"/>
    </location>
</feature>
<dbReference type="Gene3D" id="3.40.1360.10">
    <property type="match status" value="1"/>
</dbReference>
<dbReference type="Proteomes" id="UP001176021">
    <property type="component" value="Unassembled WGS sequence"/>
</dbReference>
<dbReference type="EMBL" id="JAMJEV010000021">
    <property type="protein sequence ID" value="MDO0825161.1"/>
    <property type="molecule type" value="Genomic_DNA"/>
</dbReference>
<proteinExistence type="predicted"/>
<sequence length="196" mass="22318">MLKEKKIPEKYDLALLTSKGYASRAVKDLLDALGENSEEEITFFCIHDADAYGTIIYDTLQNETRARPGRKVKIINLGLDPEEALAMGLEVERVGKSDRKKGVASYIDPRWESWLQNYRVELNAMSTPQFLAWLEGKIQLHDKGKVIPPERILQESLDQSLRDKLGRWLTGGTIIYGFHISLSHKQPPSAARSRRH</sequence>
<name>A0ABT8QUX8_9FIRM</name>
<evidence type="ECO:0000313" key="2">
    <source>
        <dbReference type="EMBL" id="MDO0825161.1"/>
    </source>
</evidence>
<evidence type="ECO:0000313" key="3">
    <source>
        <dbReference type="Proteomes" id="UP001176021"/>
    </source>
</evidence>
<dbReference type="RefSeq" id="WP_302049827.1">
    <property type="nucleotide sequence ID" value="NZ_JAMJEV010000021.1"/>
</dbReference>
<accession>A0ABT8QUX8</accession>
<dbReference type="Pfam" id="PF21180">
    <property type="entry name" value="TOP6A-Spo11_Toprim"/>
    <property type="match status" value="1"/>
</dbReference>
<dbReference type="InterPro" id="IPR036078">
    <property type="entry name" value="Spo11/TopoVI_A_sf"/>
</dbReference>
<reference evidence="2" key="1">
    <citation type="submission" date="2022-05" db="EMBL/GenBank/DDBJ databases">
        <title>Expanded diversity of anoxic marine methylotrophy in a Black Sea sulfate reducing microorganism.</title>
        <authorList>
            <person name="Fischer P.Q."/>
            <person name="Stams A.J.M."/>
            <person name="Villanueva L."/>
            <person name="Sousa D.Z."/>
        </authorList>
    </citation>
    <scope>NUCLEOTIDE SEQUENCE</scope>
    <source>
        <strain evidence="2">P130</strain>
    </source>
</reference>
<gene>
    <name evidence="2" type="ORF">M8H41_20230</name>
</gene>
<evidence type="ECO:0000259" key="1">
    <source>
        <dbReference type="Pfam" id="PF21180"/>
    </source>
</evidence>
<protein>
    <recommendedName>
        <fullName evidence="1">Topoisomerase 6 subunit A/Spo11 TOPRIM domain-containing protein</fullName>
    </recommendedName>
</protein>
<dbReference type="SUPFAM" id="SSF56726">
    <property type="entry name" value="DNA topoisomerase IV, alpha subunit"/>
    <property type="match status" value="1"/>
</dbReference>